<sequence length="399" mass="43770">MSETEATFPPKRCPFGGQPEYQRLREQETISKVPTVDGGTTWWATNRADVKAILADPRFSSNRHDPKFPVLLADPAARQQNRRLTPSMVTMDGAEHAAARRAVIGEFTVKRLAALRPRVQEIVDGFIDEMLATEERSADLVKALSLPVPSLVICELLGVPYADHEFFQARSAKLISGIGPAAERQMAIDELRAYLDRLLIAKEAEPGDDLLSRQIEKQRAEGDLDHEHLIGLAFLLLIGGHETTANMISLGVVGLLDDPAQLAAIKADPDKIPMAVEESLRYFSIADPIPRLATEDVEVGGVTVKAGEGIIASALAANFDPGAFTDAAEFDVERGARSHVTFGYGPHQCLGQNLARLELEIVFETLFRRIPELRLATPIEDIAFKDKGVYGIHELPVVW</sequence>
<accession>A0ABW1DAY5</accession>
<comment type="caution">
    <text evidence="3">The sequence shown here is derived from an EMBL/GenBank/DDBJ whole genome shotgun (WGS) entry which is preliminary data.</text>
</comment>
<dbReference type="PRINTS" id="PR00359">
    <property type="entry name" value="BP450"/>
</dbReference>
<dbReference type="Proteomes" id="UP001596058">
    <property type="component" value="Unassembled WGS sequence"/>
</dbReference>
<evidence type="ECO:0000313" key="4">
    <source>
        <dbReference type="Proteomes" id="UP001596058"/>
    </source>
</evidence>
<dbReference type="EC" id="1.14.-.-" evidence="3"/>
<keyword evidence="2" id="KW-0479">Metal-binding</keyword>
<evidence type="ECO:0000256" key="1">
    <source>
        <dbReference type="ARBA" id="ARBA00010617"/>
    </source>
</evidence>
<name>A0ABW1DAY5_9ACTN</name>
<keyword evidence="2" id="KW-0349">Heme</keyword>
<dbReference type="PROSITE" id="PS00086">
    <property type="entry name" value="CYTOCHROME_P450"/>
    <property type="match status" value="1"/>
</dbReference>
<dbReference type="InterPro" id="IPR002397">
    <property type="entry name" value="Cyt_P450_B"/>
</dbReference>
<keyword evidence="2" id="KW-0408">Iron</keyword>
<evidence type="ECO:0000256" key="2">
    <source>
        <dbReference type="RuleBase" id="RU000461"/>
    </source>
</evidence>
<dbReference type="RefSeq" id="WP_379524488.1">
    <property type="nucleotide sequence ID" value="NZ_JBHSPA010000117.1"/>
</dbReference>
<dbReference type="PRINTS" id="PR00385">
    <property type="entry name" value="P450"/>
</dbReference>
<dbReference type="InterPro" id="IPR036396">
    <property type="entry name" value="Cyt_P450_sf"/>
</dbReference>
<keyword evidence="4" id="KW-1185">Reference proteome</keyword>
<reference evidence="4" key="1">
    <citation type="journal article" date="2019" name="Int. J. Syst. Evol. Microbiol.">
        <title>The Global Catalogue of Microorganisms (GCM) 10K type strain sequencing project: providing services to taxonomists for standard genome sequencing and annotation.</title>
        <authorList>
            <consortium name="The Broad Institute Genomics Platform"/>
            <consortium name="The Broad Institute Genome Sequencing Center for Infectious Disease"/>
            <person name="Wu L."/>
            <person name="Ma J."/>
        </authorList>
    </citation>
    <scope>NUCLEOTIDE SEQUENCE [LARGE SCALE GENOMIC DNA]</scope>
    <source>
        <strain evidence="4">CCUG 53903</strain>
    </source>
</reference>
<dbReference type="InterPro" id="IPR001128">
    <property type="entry name" value="Cyt_P450"/>
</dbReference>
<dbReference type="SUPFAM" id="SSF48264">
    <property type="entry name" value="Cytochrome P450"/>
    <property type="match status" value="1"/>
</dbReference>
<comment type="similarity">
    <text evidence="1 2">Belongs to the cytochrome P450 family.</text>
</comment>
<dbReference type="PANTHER" id="PTHR46696">
    <property type="entry name" value="P450, PUTATIVE (EUROFUNG)-RELATED"/>
    <property type="match status" value="1"/>
</dbReference>
<evidence type="ECO:0000313" key="3">
    <source>
        <dbReference type="EMBL" id="MFC5835078.1"/>
    </source>
</evidence>
<gene>
    <name evidence="3" type="ORF">ACFPZ3_65555</name>
</gene>
<protein>
    <submittedName>
        <fullName evidence="3">Cytochrome P450</fullName>
        <ecNumber evidence="3">1.14.-.-</ecNumber>
    </submittedName>
</protein>
<dbReference type="Pfam" id="PF00067">
    <property type="entry name" value="p450"/>
    <property type="match status" value="1"/>
</dbReference>
<organism evidence="3 4">
    <name type="scientific">Nonomuraea insulae</name>
    <dbReference type="NCBI Taxonomy" id="1616787"/>
    <lineage>
        <taxon>Bacteria</taxon>
        <taxon>Bacillati</taxon>
        <taxon>Actinomycetota</taxon>
        <taxon>Actinomycetes</taxon>
        <taxon>Streptosporangiales</taxon>
        <taxon>Streptosporangiaceae</taxon>
        <taxon>Nonomuraea</taxon>
    </lineage>
</organism>
<dbReference type="PANTHER" id="PTHR46696:SF1">
    <property type="entry name" value="CYTOCHROME P450 YJIB-RELATED"/>
    <property type="match status" value="1"/>
</dbReference>
<dbReference type="CDD" id="cd11030">
    <property type="entry name" value="CYP105-like"/>
    <property type="match status" value="1"/>
</dbReference>
<dbReference type="Gene3D" id="1.10.630.10">
    <property type="entry name" value="Cytochrome P450"/>
    <property type="match status" value="1"/>
</dbReference>
<keyword evidence="2 3" id="KW-0560">Oxidoreductase</keyword>
<dbReference type="GO" id="GO:0016491">
    <property type="term" value="F:oxidoreductase activity"/>
    <property type="evidence" value="ECO:0007669"/>
    <property type="project" value="UniProtKB-KW"/>
</dbReference>
<keyword evidence="2" id="KW-0503">Monooxygenase</keyword>
<proteinExistence type="inferred from homology"/>
<dbReference type="InterPro" id="IPR017972">
    <property type="entry name" value="Cyt_P450_CS"/>
</dbReference>
<dbReference type="EMBL" id="JBHSPA010000117">
    <property type="protein sequence ID" value="MFC5835078.1"/>
    <property type="molecule type" value="Genomic_DNA"/>
</dbReference>